<feature type="domain" description="Zn(2)-C6 fungal-type" evidence="7">
    <location>
        <begin position="12"/>
        <end position="41"/>
    </location>
</feature>
<dbReference type="InterPro" id="IPR036864">
    <property type="entry name" value="Zn2-C6_fun-type_DNA-bd_sf"/>
</dbReference>
<evidence type="ECO:0000256" key="3">
    <source>
        <dbReference type="ARBA" id="ARBA00023015"/>
    </source>
</evidence>
<dbReference type="Pfam" id="PF00172">
    <property type="entry name" value="Zn_clus"/>
    <property type="match status" value="1"/>
</dbReference>
<dbReference type="InterPro" id="IPR050815">
    <property type="entry name" value="TF_fung"/>
</dbReference>
<evidence type="ECO:0000256" key="5">
    <source>
        <dbReference type="ARBA" id="ARBA00023242"/>
    </source>
</evidence>
<name>A0A3N2Q3Y7_SODAK</name>
<dbReference type="AlphaFoldDB" id="A0A3N2Q3Y7"/>
<keyword evidence="2" id="KW-0479">Metal-binding</keyword>
<sequence>MSLASRHPLRKSCSFCRARKIKCSNGTICEACKKQNVDCVYDWDSRPTKARTLSQESPRPDNGLPGFATPQRQRSSTGGSPSSTPPGVILEEPDHLDSASGLMPPENAETVASLLVQMWNENFTEAGHAGIKQNPWRERIATFHQTVQANLQDRSDHVVQTKFTLTNVKYTGILSLLTQDLVGLVVDKFGGLGSLFMDQGGGRFFLTGLANDTTQTMFDPSRPGPSPLSELGQRQITQMIDVWYSVHPLSFLVSKTLLLRELRDGTHDDVLLAVILADASFSIGDDVSIARGHVMLRWAAAQLQSRSFPTRAGQSNPAGAAPLAISTAQALMLMGWNALCQYHVRRATCYIGLASKLATELKDLYSSGAVPMATSRINGIDVFEVEKEVVAYLYWTTYTCTLWTFMQIGNNFSALLPTSLTSIFLPVDETSSVLMRLDEVSDNFSTLQRQKAVIKEMWPLAHIASITAYIYALYPQESDPNEPVSTNFWQEAPLLALQRIQQGSSPQDMSCVCREVYRVLMESIHLLNRQVPHQPSRSLVLAVYHTVAIHLLFPAVIPGAPAQMEPVNINAETIERFMMSASELVSIFDAACEPGQDPLIVTSQARNAFPDIYSLALDSCARAMSFIHTQKKAGAILMEPQFLQIYEDKLSQLAHRLHTMAKSEYLSSGSSIRIVKKQLKTVVRAFAGYHPGGLSQSASLSSSSSSTKASPRHGSLSPSRTPAMGGCRDMDSLSTATTTVVEPSSYISPSNAMRSSSGCKPTDTMTSSDMSTSYHNFSPIMARRDTGDSVKSDWRAADELFQHVMDHSALGSAPASGAEHMTLADLVDAQANWMQGNQMMMDFDMTASHVPAPWDWPHTEVPHEAPMATAGGEPDMMHYYKK</sequence>
<dbReference type="InterPro" id="IPR001138">
    <property type="entry name" value="Zn2Cys6_DnaBD"/>
</dbReference>
<feature type="region of interest" description="Disordered" evidence="6">
    <location>
        <begin position="50"/>
        <end position="104"/>
    </location>
</feature>
<dbReference type="CDD" id="cd00067">
    <property type="entry name" value="GAL4"/>
    <property type="match status" value="1"/>
</dbReference>
<dbReference type="PANTHER" id="PTHR47338:SF5">
    <property type="entry name" value="ZN(II)2CYS6 TRANSCRIPTION FACTOR (EUROFUNG)"/>
    <property type="match status" value="1"/>
</dbReference>
<evidence type="ECO:0000259" key="7">
    <source>
        <dbReference type="PROSITE" id="PS50048"/>
    </source>
</evidence>
<feature type="compositionally biased region" description="Low complexity" evidence="6">
    <location>
        <begin position="75"/>
        <end position="87"/>
    </location>
</feature>
<dbReference type="GO" id="GO:0000981">
    <property type="term" value="F:DNA-binding transcription factor activity, RNA polymerase II-specific"/>
    <property type="evidence" value="ECO:0007669"/>
    <property type="project" value="InterPro"/>
</dbReference>
<dbReference type="Proteomes" id="UP000272025">
    <property type="component" value="Unassembled WGS sequence"/>
</dbReference>
<dbReference type="CDD" id="cd12148">
    <property type="entry name" value="fungal_TF_MHR"/>
    <property type="match status" value="1"/>
</dbReference>
<accession>A0A3N2Q3Y7</accession>
<dbReference type="STRING" id="1314773.A0A3N2Q3Y7"/>
<evidence type="ECO:0000256" key="6">
    <source>
        <dbReference type="SAM" id="MobiDB-lite"/>
    </source>
</evidence>
<evidence type="ECO:0000256" key="4">
    <source>
        <dbReference type="ARBA" id="ARBA00023163"/>
    </source>
</evidence>
<reference evidence="8 9" key="1">
    <citation type="journal article" date="2018" name="Mol. Ecol.">
        <title>The obligate alkalophilic soda-lake fungus Sodiomyces alkalinus has shifted to a protein diet.</title>
        <authorList>
            <person name="Grum-Grzhimaylo A.A."/>
            <person name="Falkoski D.L."/>
            <person name="van den Heuvel J."/>
            <person name="Valero-Jimenez C.A."/>
            <person name="Min B."/>
            <person name="Choi I.G."/>
            <person name="Lipzen A."/>
            <person name="Daum C.G."/>
            <person name="Aanen D.K."/>
            <person name="Tsang A."/>
            <person name="Henrissat B."/>
            <person name="Bilanenko E.N."/>
            <person name="de Vries R.P."/>
            <person name="van Kan J.A.L."/>
            <person name="Grigoriev I.V."/>
            <person name="Debets A.J.M."/>
        </authorList>
    </citation>
    <scope>NUCLEOTIDE SEQUENCE [LARGE SCALE GENOMIC DNA]</scope>
    <source>
        <strain evidence="8 9">F11</strain>
    </source>
</reference>
<feature type="compositionally biased region" description="Polar residues" evidence="6">
    <location>
        <begin position="746"/>
        <end position="759"/>
    </location>
</feature>
<protein>
    <recommendedName>
        <fullName evidence="7">Zn(2)-C6 fungal-type domain-containing protein</fullName>
    </recommendedName>
</protein>
<dbReference type="PROSITE" id="PS50048">
    <property type="entry name" value="ZN2_CY6_FUNGAL_2"/>
    <property type="match status" value="1"/>
</dbReference>
<dbReference type="SMART" id="SM00066">
    <property type="entry name" value="GAL4"/>
    <property type="match status" value="1"/>
</dbReference>
<evidence type="ECO:0000313" key="9">
    <source>
        <dbReference type="Proteomes" id="UP000272025"/>
    </source>
</evidence>
<organism evidence="8 9">
    <name type="scientific">Sodiomyces alkalinus (strain CBS 110278 / VKM F-3762 / F11)</name>
    <name type="common">Alkaliphilic filamentous fungus</name>
    <dbReference type="NCBI Taxonomy" id="1314773"/>
    <lineage>
        <taxon>Eukaryota</taxon>
        <taxon>Fungi</taxon>
        <taxon>Dikarya</taxon>
        <taxon>Ascomycota</taxon>
        <taxon>Pezizomycotina</taxon>
        <taxon>Sordariomycetes</taxon>
        <taxon>Hypocreomycetidae</taxon>
        <taxon>Glomerellales</taxon>
        <taxon>Plectosphaerellaceae</taxon>
        <taxon>Sodiomyces</taxon>
    </lineage>
</organism>
<feature type="region of interest" description="Disordered" evidence="6">
    <location>
        <begin position="746"/>
        <end position="770"/>
    </location>
</feature>
<gene>
    <name evidence="8" type="ORF">SODALDRAFT_331204</name>
</gene>
<dbReference type="SUPFAM" id="SSF57701">
    <property type="entry name" value="Zn2/Cys6 DNA-binding domain"/>
    <property type="match status" value="1"/>
</dbReference>
<keyword evidence="3" id="KW-0805">Transcription regulation</keyword>
<dbReference type="GO" id="GO:0008270">
    <property type="term" value="F:zinc ion binding"/>
    <property type="evidence" value="ECO:0007669"/>
    <property type="project" value="InterPro"/>
</dbReference>
<dbReference type="Gene3D" id="4.10.240.10">
    <property type="entry name" value="Zn(2)-C6 fungal-type DNA-binding domain"/>
    <property type="match status" value="1"/>
</dbReference>
<proteinExistence type="predicted"/>
<keyword evidence="9" id="KW-1185">Reference proteome</keyword>
<evidence type="ECO:0000313" key="8">
    <source>
        <dbReference type="EMBL" id="ROT41469.1"/>
    </source>
</evidence>
<dbReference type="GO" id="GO:0005634">
    <property type="term" value="C:nucleus"/>
    <property type="evidence" value="ECO:0007669"/>
    <property type="project" value="UniProtKB-SubCell"/>
</dbReference>
<dbReference type="OrthoDB" id="5069333at2759"/>
<dbReference type="PROSITE" id="PS00463">
    <property type="entry name" value="ZN2_CY6_FUNGAL_1"/>
    <property type="match status" value="1"/>
</dbReference>
<keyword evidence="5" id="KW-0539">Nucleus</keyword>
<evidence type="ECO:0000256" key="2">
    <source>
        <dbReference type="ARBA" id="ARBA00022723"/>
    </source>
</evidence>
<keyword evidence="4" id="KW-0804">Transcription</keyword>
<feature type="region of interest" description="Disordered" evidence="6">
    <location>
        <begin position="694"/>
        <end position="728"/>
    </location>
</feature>
<feature type="compositionally biased region" description="Low complexity" evidence="6">
    <location>
        <begin position="694"/>
        <end position="709"/>
    </location>
</feature>
<comment type="subcellular location">
    <subcellularLocation>
        <location evidence="1">Nucleus</location>
    </subcellularLocation>
</comment>
<evidence type="ECO:0000256" key="1">
    <source>
        <dbReference type="ARBA" id="ARBA00004123"/>
    </source>
</evidence>
<dbReference type="EMBL" id="ML119052">
    <property type="protein sequence ID" value="ROT41469.1"/>
    <property type="molecule type" value="Genomic_DNA"/>
</dbReference>
<dbReference type="PANTHER" id="PTHR47338">
    <property type="entry name" value="ZN(II)2CYS6 TRANSCRIPTION FACTOR (EUROFUNG)-RELATED"/>
    <property type="match status" value="1"/>
</dbReference>
<dbReference type="RefSeq" id="XP_028469275.1">
    <property type="nucleotide sequence ID" value="XM_028611400.1"/>
</dbReference>
<dbReference type="GeneID" id="39579878"/>